<protein>
    <submittedName>
        <fullName evidence="5">Putative nima interactive protein</fullName>
    </submittedName>
</protein>
<dbReference type="InterPro" id="IPR021622">
    <property type="entry name" value="Afadin/alpha-actinin-bd"/>
</dbReference>
<comment type="similarity">
    <text evidence="1">Belongs to the ADIP family.</text>
</comment>
<evidence type="ECO:0000313" key="5">
    <source>
        <dbReference type="EMBL" id="RKF71186.1"/>
    </source>
</evidence>
<feature type="compositionally biased region" description="Basic and acidic residues" evidence="4">
    <location>
        <begin position="647"/>
        <end position="665"/>
    </location>
</feature>
<feature type="region of interest" description="Disordered" evidence="4">
    <location>
        <begin position="639"/>
        <end position="705"/>
    </location>
</feature>
<accession>A0A420I9E9</accession>
<dbReference type="Proteomes" id="UP000285405">
    <property type="component" value="Unassembled WGS sequence"/>
</dbReference>
<feature type="coiled-coil region" evidence="3">
    <location>
        <begin position="204"/>
        <end position="231"/>
    </location>
</feature>
<comment type="caution">
    <text evidence="5">The sequence shown here is derived from an EMBL/GenBank/DDBJ whole genome shotgun (WGS) entry which is preliminary data.</text>
</comment>
<sequence length="757" mass="86394">MDHENLETASQYLNNLLLSRGLLRHKEVIDFTCQKCQDDNPARIMKVVSDLILHRDRDFDQRENMSETIRILRTDTARQSVELEKFKEGKRNISRKLAAAESEKKILEDKLKMSEAKERTQKVEIEKMKCTVAQVRAACAFDSRKREKVIEGLKKTISEIGRVRGGKKSGAREIVIVGGTGEGQENVPMMSVKTEAYNLRYETNDFLTELAQNLSEENEKLSRVLRRALDTLITFSGWNPSQENKRQKFETEPENLVSEMEAVIEHVKTILTNPNFVSLEELEMREEEIIRLRQGWEHMENRWKDAVRMIYSWRKRMIYGGETVNFEELRMGLQLSPHISTEGDHQNNEQSFIQEESINIDASTNLTDTIDLPKAKISQPESDENKIDSGFSFAEESSLLIEYPNKDEETTDLRVNRPEQPKVANDTVSMPYGRALHLSDLNDRSTIPYSPEHASPKKGKKRFSPIIEENTLDLLELEMSASRIGTQSISLEQNHVRIPGVVDKEHDGTNFEQSRTPNFNIKVKSERLSISPSSISTPKSSNLTPQRRQKLSSSPQKLDSCFDSQISNKFSKLKNSCTKISQRNSRLKRSPEHHFSHLRQVAPLETPLTMANIAAKLAVSERDVDTSRVRAKLQAARSGKAVSQVADKNRSSHLGVEKSKLEPKSDVTPAKLISSIEKGPHFFGNDEAQKKKISGSKDNTPTKEANIYVTTTQQQQNRKRKAKEASCREIGKNRRRRNTLISWELEKIIQGTEPEVQ</sequence>
<keyword evidence="2 3" id="KW-0175">Coiled coil</keyword>
<evidence type="ECO:0000256" key="2">
    <source>
        <dbReference type="ARBA" id="ARBA00023054"/>
    </source>
</evidence>
<evidence type="ECO:0000256" key="3">
    <source>
        <dbReference type="SAM" id="Coils"/>
    </source>
</evidence>
<dbReference type="EMBL" id="MCBR01010561">
    <property type="protein sequence ID" value="RKF71186.1"/>
    <property type="molecule type" value="Genomic_DNA"/>
</dbReference>
<evidence type="ECO:0000313" key="6">
    <source>
        <dbReference type="Proteomes" id="UP000285405"/>
    </source>
</evidence>
<dbReference type="AlphaFoldDB" id="A0A420I9E9"/>
<evidence type="ECO:0000256" key="1">
    <source>
        <dbReference type="ARBA" id="ARBA00009291"/>
    </source>
</evidence>
<gene>
    <name evidence="5" type="ORF">GcC1_105004</name>
</gene>
<name>A0A420I9E9_9PEZI</name>
<organism evidence="5 6">
    <name type="scientific">Golovinomyces cichoracearum</name>
    <dbReference type="NCBI Taxonomy" id="62708"/>
    <lineage>
        <taxon>Eukaryota</taxon>
        <taxon>Fungi</taxon>
        <taxon>Dikarya</taxon>
        <taxon>Ascomycota</taxon>
        <taxon>Pezizomycotina</taxon>
        <taxon>Leotiomycetes</taxon>
        <taxon>Erysiphales</taxon>
        <taxon>Erysiphaceae</taxon>
        <taxon>Golovinomyces</taxon>
    </lineage>
</organism>
<reference evidence="5 6" key="1">
    <citation type="journal article" date="2018" name="BMC Genomics">
        <title>Comparative genome analyses reveal sequence features reflecting distinct modes of host-adaptation between dicot and monocot powdery mildew.</title>
        <authorList>
            <person name="Wu Y."/>
            <person name="Ma X."/>
            <person name="Pan Z."/>
            <person name="Kale S.D."/>
            <person name="Song Y."/>
            <person name="King H."/>
            <person name="Zhang Q."/>
            <person name="Presley C."/>
            <person name="Deng X."/>
            <person name="Wei C.I."/>
            <person name="Xiao S."/>
        </authorList>
    </citation>
    <scope>NUCLEOTIDE SEQUENCE [LARGE SCALE GENOMIC DNA]</scope>
    <source>
        <strain evidence="5">UCSC1</strain>
    </source>
</reference>
<evidence type="ECO:0000256" key="4">
    <source>
        <dbReference type="SAM" id="MobiDB-lite"/>
    </source>
</evidence>
<feature type="coiled-coil region" evidence="3">
    <location>
        <begin position="83"/>
        <end position="119"/>
    </location>
</feature>
<dbReference type="Pfam" id="PF11559">
    <property type="entry name" value="ADIP"/>
    <property type="match status" value="1"/>
</dbReference>
<dbReference type="OrthoDB" id="312015at2759"/>
<proteinExistence type="inferred from homology"/>
<feature type="region of interest" description="Disordered" evidence="4">
    <location>
        <begin position="527"/>
        <end position="558"/>
    </location>
</feature>
<feature type="compositionally biased region" description="Low complexity" evidence="4">
    <location>
        <begin position="528"/>
        <end position="544"/>
    </location>
</feature>